<evidence type="ECO:0000313" key="2">
    <source>
        <dbReference type="Proteomes" id="UP000789702"/>
    </source>
</evidence>
<comment type="caution">
    <text evidence="1">The sequence shown here is derived from an EMBL/GenBank/DDBJ whole genome shotgun (WGS) entry which is preliminary data.</text>
</comment>
<accession>A0ACA9NJ73</accession>
<feature type="non-terminal residue" evidence="1">
    <location>
        <position position="57"/>
    </location>
</feature>
<dbReference type="Proteomes" id="UP000789702">
    <property type="component" value="Unassembled WGS sequence"/>
</dbReference>
<keyword evidence="2" id="KW-1185">Reference proteome</keyword>
<reference evidence="1" key="1">
    <citation type="submission" date="2021-06" db="EMBL/GenBank/DDBJ databases">
        <authorList>
            <person name="Kallberg Y."/>
            <person name="Tangrot J."/>
            <person name="Rosling A."/>
        </authorList>
    </citation>
    <scope>NUCLEOTIDE SEQUENCE</scope>
    <source>
        <strain evidence="1">IL203A</strain>
    </source>
</reference>
<organism evidence="1 2">
    <name type="scientific">Dentiscutata heterogama</name>
    <dbReference type="NCBI Taxonomy" id="1316150"/>
    <lineage>
        <taxon>Eukaryota</taxon>
        <taxon>Fungi</taxon>
        <taxon>Fungi incertae sedis</taxon>
        <taxon>Mucoromycota</taxon>
        <taxon>Glomeromycotina</taxon>
        <taxon>Glomeromycetes</taxon>
        <taxon>Diversisporales</taxon>
        <taxon>Gigasporaceae</taxon>
        <taxon>Dentiscutata</taxon>
    </lineage>
</organism>
<gene>
    <name evidence="1" type="ORF">DHETER_LOCUS9406</name>
</gene>
<proteinExistence type="predicted"/>
<protein>
    <submittedName>
        <fullName evidence="1">12633_t:CDS:1</fullName>
    </submittedName>
</protein>
<sequence>MRRFAFLFTSPIPNSDAYEEYNSNVILSNLIPIRPCEHAELGQRQEKEFFKRLFSCG</sequence>
<dbReference type="EMBL" id="CAJVPU010016474">
    <property type="protein sequence ID" value="CAG8653379.1"/>
    <property type="molecule type" value="Genomic_DNA"/>
</dbReference>
<evidence type="ECO:0000313" key="1">
    <source>
        <dbReference type="EMBL" id="CAG8653379.1"/>
    </source>
</evidence>
<name>A0ACA9NJ73_9GLOM</name>